<evidence type="ECO:0000259" key="1">
    <source>
        <dbReference type="Pfam" id="PF04773"/>
    </source>
</evidence>
<dbReference type="EMBL" id="JBHSDU010000001">
    <property type="protein sequence ID" value="MFC4307787.1"/>
    <property type="molecule type" value="Genomic_DNA"/>
</dbReference>
<keyword evidence="4" id="KW-1185">Reference proteome</keyword>
<dbReference type="InterPro" id="IPR032623">
    <property type="entry name" value="FecR_N"/>
</dbReference>
<sequence>MTLQQQIDRLVAHQAAEWYETLRLGNERQHAEFIRWISESPRHLEAFLAIASEASAMRAIFAGNTFDLDTLLKQVSPDTLPLPNALGTVSSAPPAPRSHRRWPWAAAACLVATVAAVWFGMKPDQRIETGIGEQRVVPLADGSVLNLNAQSHVEVRLSRHARDIELSQGEVLFKVAADQSRPFRVHTPHALVQAVGTQFNVYVKPDGTATVSVVEGKVRILSSDDTAVPATAPSLIAGQAAEVAKTGGIERDESANIGDAIAWQRRKLIFKRTPLEDIAAEFNRYNRTLRLRVEHLPPGSYIFSGAFDADDPASLADLLMREPDLSIQRTDHEIVIRPR</sequence>
<dbReference type="Pfam" id="PF04773">
    <property type="entry name" value="FecR"/>
    <property type="match status" value="1"/>
</dbReference>
<evidence type="ECO:0000259" key="2">
    <source>
        <dbReference type="Pfam" id="PF16220"/>
    </source>
</evidence>
<evidence type="ECO:0000313" key="4">
    <source>
        <dbReference type="Proteomes" id="UP001595904"/>
    </source>
</evidence>
<comment type="caution">
    <text evidence="3">The sequence shown here is derived from an EMBL/GenBank/DDBJ whole genome shotgun (WGS) entry which is preliminary data.</text>
</comment>
<dbReference type="InterPro" id="IPR006860">
    <property type="entry name" value="FecR"/>
</dbReference>
<proteinExistence type="predicted"/>
<dbReference type="PIRSF" id="PIRSF018266">
    <property type="entry name" value="FecR"/>
    <property type="match status" value="1"/>
</dbReference>
<protein>
    <submittedName>
        <fullName evidence="3">FecR family protein</fullName>
    </submittedName>
</protein>
<gene>
    <name evidence="3" type="ORF">ACFPN2_01725</name>
</gene>
<dbReference type="InterPro" id="IPR012373">
    <property type="entry name" value="Ferrdict_sens_TM"/>
</dbReference>
<dbReference type="PANTHER" id="PTHR30273">
    <property type="entry name" value="PERIPLASMIC SIGNAL SENSOR AND SIGMA FACTOR ACTIVATOR FECR-RELATED"/>
    <property type="match status" value="1"/>
</dbReference>
<dbReference type="Gene3D" id="2.60.120.1440">
    <property type="match status" value="1"/>
</dbReference>
<name>A0ABV8SLH6_9GAMM</name>
<accession>A0ABV8SLH6</accession>
<dbReference type="Proteomes" id="UP001595904">
    <property type="component" value="Unassembled WGS sequence"/>
</dbReference>
<evidence type="ECO:0000313" key="3">
    <source>
        <dbReference type="EMBL" id="MFC4307787.1"/>
    </source>
</evidence>
<dbReference type="PANTHER" id="PTHR30273:SF2">
    <property type="entry name" value="PROTEIN FECR"/>
    <property type="match status" value="1"/>
</dbReference>
<organism evidence="3 4">
    <name type="scientific">Steroidobacter flavus</name>
    <dbReference type="NCBI Taxonomy" id="1842136"/>
    <lineage>
        <taxon>Bacteria</taxon>
        <taxon>Pseudomonadati</taxon>
        <taxon>Pseudomonadota</taxon>
        <taxon>Gammaproteobacteria</taxon>
        <taxon>Steroidobacterales</taxon>
        <taxon>Steroidobacteraceae</taxon>
        <taxon>Steroidobacter</taxon>
    </lineage>
</organism>
<dbReference type="Pfam" id="PF16220">
    <property type="entry name" value="DUF4880"/>
    <property type="match status" value="1"/>
</dbReference>
<reference evidence="4" key="1">
    <citation type="journal article" date="2019" name="Int. J. Syst. Evol. Microbiol.">
        <title>The Global Catalogue of Microorganisms (GCM) 10K type strain sequencing project: providing services to taxonomists for standard genome sequencing and annotation.</title>
        <authorList>
            <consortium name="The Broad Institute Genomics Platform"/>
            <consortium name="The Broad Institute Genome Sequencing Center for Infectious Disease"/>
            <person name="Wu L."/>
            <person name="Ma J."/>
        </authorList>
    </citation>
    <scope>NUCLEOTIDE SEQUENCE [LARGE SCALE GENOMIC DNA]</scope>
    <source>
        <strain evidence="4">CGMCC 1.10759</strain>
    </source>
</reference>
<feature type="domain" description="FecR N-terminal" evidence="2">
    <location>
        <begin position="14"/>
        <end position="50"/>
    </location>
</feature>
<feature type="domain" description="FecR protein" evidence="1">
    <location>
        <begin position="126"/>
        <end position="219"/>
    </location>
</feature>
<dbReference type="RefSeq" id="WP_380594347.1">
    <property type="nucleotide sequence ID" value="NZ_JBHSDU010000001.1"/>
</dbReference>